<dbReference type="EMBL" id="KB705841">
    <property type="protein sequence ID" value="EMR70535.1"/>
    <property type="molecule type" value="Genomic_DNA"/>
</dbReference>
<dbReference type="GO" id="GO:0008233">
    <property type="term" value="F:peptidase activity"/>
    <property type="evidence" value="ECO:0007669"/>
    <property type="project" value="InterPro"/>
</dbReference>
<dbReference type="OMA" id="RIDPMPE"/>
<dbReference type="InterPro" id="IPR002410">
    <property type="entry name" value="Peptidase_S33"/>
</dbReference>
<evidence type="ECO:0000259" key="3">
    <source>
        <dbReference type="Pfam" id="PF00561"/>
    </source>
</evidence>
<dbReference type="Proteomes" id="UP000012174">
    <property type="component" value="Unassembled WGS sequence"/>
</dbReference>
<dbReference type="Gene3D" id="3.40.50.1820">
    <property type="entry name" value="alpha/beta hydrolase"/>
    <property type="match status" value="1"/>
</dbReference>
<dbReference type="OrthoDB" id="190201at2759"/>
<keyword evidence="5" id="KW-1185">Reference proteome</keyword>
<sequence>MSEGEIAFDAPGAGKPCKTWYKVISSLESDVVPLIALHGGPGGGHEYLEPLIDLHDKHSVPVIFYDQIGCGRSTHLQEKMGDDTFWTFDLFVQELDNLIDHLQLRGKGFYLLGQSWGGMLGSTYAARKPKGLKRLVLVSSPASIPLYMEGCKYTLSQLPPDVRETLEECDRQGDHTSEKFQEAALVFNKKHVCRIDPMPEPVQEAFRHLKEDPTSYLTM</sequence>
<feature type="domain" description="AB hydrolase-1" evidence="3">
    <location>
        <begin position="33"/>
        <end position="166"/>
    </location>
</feature>
<dbReference type="InterPro" id="IPR029058">
    <property type="entry name" value="AB_hydrolase_fold"/>
</dbReference>
<accession>M7TV56</accession>
<dbReference type="PRINTS" id="PR00793">
    <property type="entry name" value="PROAMNOPTASE"/>
</dbReference>
<dbReference type="InterPro" id="IPR000073">
    <property type="entry name" value="AB_hydrolase_1"/>
</dbReference>
<evidence type="ECO:0000256" key="2">
    <source>
        <dbReference type="ARBA" id="ARBA00022801"/>
    </source>
</evidence>
<dbReference type="eggNOG" id="ENOG502S8ER">
    <property type="taxonomic scope" value="Eukaryota"/>
</dbReference>
<dbReference type="KEGG" id="ela:UCREL1_2427"/>
<dbReference type="HOGENOM" id="CLU_020336_15_1_1"/>
<organism evidence="4 5">
    <name type="scientific">Eutypa lata (strain UCR-EL1)</name>
    <name type="common">Grapevine dieback disease fungus</name>
    <name type="synonym">Eutypa armeniacae</name>
    <dbReference type="NCBI Taxonomy" id="1287681"/>
    <lineage>
        <taxon>Eukaryota</taxon>
        <taxon>Fungi</taxon>
        <taxon>Dikarya</taxon>
        <taxon>Ascomycota</taxon>
        <taxon>Pezizomycotina</taxon>
        <taxon>Sordariomycetes</taxon>
        <taxon>Xylariomycetidae</taxon>
        <taxon>Xylariales</taxon>
        <taxon>Diatrypaceae</taxon>
        <taxon>Eutypa</taxon>
    </lineage>
</organism>
<dbReference type="PANTHER" id="PTHR43798">
    <property type="entry name" value="MONOACYLGLYCEROL LIPASE"/>
    <property type="match status" value="1"/>
</dbReference>
<protein>
    <submittedName>
        <fullName evidence="4">Putative proline-specific peptidase protein</fullName>
    </submittedName>
</protein>
<dbReference type="AlphaFoldDB" id="M7TV56"/>
<proteinExistence type="inferred from homology"/>
<dbReference type="GO" id="GO:0006508">
    <property type="term" value="P:proteolysis"/>
    <property type="evidence" value="ECO:0007669"/>
    <property type="project" value="InterPro"/>
</dbReference>
<evidence type="ECO:0000313" key="5">
    <source>
        <dbReference type="Proteomes" id="UP000012174"/>
    </source>
</evidence>
<comment type="similarity">
    <text evidence="1">Belongs to the peptidase S33 family.</text>
</comment>
<reference evidence="5" key="1">
    <citation type="journal article" date="2013" name="Genome Announc.">
        <title>Draft genome sequence of the grapevine dieback fungus Eutypa lata UCR-EL1.</title>
        <authorList>
            <person name="Blanco-Ulate B."/>
            <person name="Rolshausen P.E."/>
            <person name="Cantu D."/>
        </authorList>
    </citation>
    <scope>NUCLEOTIDE SEQUENCE [LARGE SCALE GENOMIC DNA]</scope>
    <source>
        <strain evidence="5">UCR-EL1</strain>
    </source>
</reference>
<dbReference type="InterPro" id="IPR050266">
    <property type="entry name" value="AB_hydrolase_sf"/>
</dbReference>
<dbReference type="SUPFAM" id="SSF53474">
    <property type="entry name" value="alpha/beta-Hydrolases"/>
    <property type="match status" value="1"/>
</dbReference>
<evidence type="ECO:0000313" key="4">
    <source>
        <dbReference type="EMBL" id="EMR70535.1"/>
    </source>
</evidence>
<keyword evidence="2" id="KW-0378">Hydrolase</keyword>
<evidence type="ECO:0000256" key="1">
    <source>
        <dbReference type="ARBA" id="ARBA00010088"/>
    </source>
</evidence>
<name>M7TV56_EUTLA</name>
<dbReference type="Pfam" id="PF00561">
    <property type="entry name" value="Abhydrolase_1"/>
    <property type="match status" value="1"/>
</dbReference>
<gene>
    <name evidence="4" type="ORF">UCREL1_2427</name>
</gene>